<dbReference type="Pfam" id="PF09607">
    <property type="entry name" value="BrkDBD"/>
    <property type="match status" value="1"/>
</dbReference>
<feature type="non-terminal residue" evidence="2">
    <location>
        <position position="78"/>
    </location>
</feature>
<sequence>MPKEKRNSYSVTFKLDVIKYTKTTNNIKAARQYNINHMMVLRIAVLPTTVKFKMQSLLATDFIQHYSNAFETFKPFIT</sequence>
<dbReference type="EMBL" id="CAJVPZ010042944">
    <property type="protein sequence ID" value="CAG8764711.1"/>
    <property type="molecule type" value="Genomic_DNA"/>
</dbReference>
<accession>A0A9N9NRR5</accession>
<name>A0A9N9NRR5_9GLOM</name>
<dbReference type="InterPro" id="IPR018586">
    <property type="entry name" value="Brinker_DNA-bd"/>
</dbReference>
<dbReference type="Proteomes" id="UP000789396">
    <property type="component" value="Unassembled WGS sequence"/>
</dbReference>
<proteinExistence type="predicted"/>
<evidence type="ECO:0000313" key="3">
    <source>
        <dbReference type="Proteomes" id="UP000789396"/>
    </source>
</evidence>
<gene>
    <name evidence="2" type="ORF">RFULGI_LOCUS14587</name>
</gene>
<feature type="domain" description="Brinker DNA-binding" evidence="1">
    <location>
        <begin position="6"/>
        <end position="37"/>
    </location>
</feature>
<evidence type="ECO:0000259" key="1">
    <source>
        <dbReference type="Pfam" id="PF09607"/>
    </source>
</evidence>
<protein>
    <submittedName>
        <fullName evidence="2">5220_t:CDS:1</fullName>
    </submittedName>
</protein>
<reference evidence="2" key="1">
    <citation type="submission" date="2021-06" db="EMBL/GenBank/DDBJ databases">
        <authorList>
            <person name="Kallberg Y."/>
            <person name="Tangrot J."/>
            <person name="Rosling A."/>
        </authorList>
    </citation>
    <scope>NUCLEOTIDE SEQUENCE</scope>
    <source>
        <strain evidence="2">IN212</strain>
    </source>
</reference>
<organism evidence="2 3">
    <name type="scientific">Racocetra fulgida</name>
    <dbReference type="NCBI Taxonomy" id="60492"/>
    <lineage>
        <taxon>Eukaryota</taxon>
        <taxon>Fungi</taxon>
        <taxon>Fungi incertae sedis</taxon>
        <taxon>Mucoromycota</taxon>
        <taxon>Glomeromycotina</taxon>
        <taxon>Glomeromycetes</taxon>
        <taxon>Diversisporales</taxon>
        <taxon>Gigasporaceae</taxon>
        <taxon>Racocetra</taxon>
    </lineage>
</organism>
<comment type="caution">
    <text evidence="2">The sequence shown here is derived from an EMBL/GenBank/DDBJ whole genome shotgun (WGS) entry which is preliminary data.</text>
</comment>
<dbReference type="AlphaFoldDB" id="A0A9N9NRR5"/>
<evidence type="ECO:0000313" key="2">
    <source>
        <dbReference type="EMBL" id="CAG8764711.1"/>
    </source>
</evidence>
<keyword evidence="3" id="KW-1185">Reference proteome</keyword>